<evidence type="ECO:0000259" key="13">
    <source>
        <dbReference type="Pfam" id="PF02880"/>
    </source>
</evidence>
<dbReference type="Pfam" id="PF00408">
    <property type="entry name" value="PGM_PMM_IV"/>
    <property type="match status" value="1"/>
</dbReference>
<evidence type="ECO:0000259" key="11">
    <source>
        <dbReference type="Pfam" id="PF02878"/>
    </source>
</evidence>
<comment type="similarity">
    <text evidence="1 6 7">Belongs to the phosphohexose mutase family.</text>
</comment>
<accession>A0ABS3FNI1</accession>
<name>A0ABS3FNI1_9CYAN</name>
<feature type="domain" description="Alpha-D-phosphohexomutase alpha/beta/alpha" evidence="11">
    <location>
        <begin position="58"/>
        <end position="187"/>
    </location>
</feature>
<dbReference type="InterPro" id="IPR005844">
    <property type="entry name" value="A-D-PHexomutase_a/b/a-I"/>
</dbReference>
<evidence type="ECO:0000256" key="8">
    <source>
        <dbReference type="RuleBase" id="RU004327"/>
    </source>
</evidence>
<gene>
    <name evidence="6" type="primary">glmM</name>
    <name evidence="14" type="ORF">J0895_06100</name>
</gene>
<dbReference type="InterPro" id="IPR016055">
    <property type="entry name" value="A-D-PHexomutase_a/b/a-I/II/III"/>
</dbReference>
<comment type="function">
    <text evidence="6 8">Catalyzes the conversion of glucosamine-6-phosphate to glucosamine-1-phosphate.</text>
</comment>
<organism evidence="14 15">
    <name type="scientific">Phormidium pseudopriestleyi FRX01</name>
    <dbReference type="NCBI Taxonomy" id="1759528"/>
    <lineage>
        <taxon>Bacteria</taxon>
        <taxon>Bacillati</taxon>
        <taxon>Cyanobacteriota</taxon>
        <taxon>Cyanophyceae</taxon>
        <taxon>Oscillatoriophycideae</taxon>
        <taxon>Oscillatoriales</taxon>
        <taxon>Oscillatoriaceae</taxon>
        <taxon>Phormidium</taxon>
    </lineage>
</organism>
<comment type="caution">
    <text evidence="14">The sequence shown here is derived from an EMBL/GenBank/DDBJ whole genome shotgun (WGS) entry which is preliminary data.</text>
</comment>
<dbReference type="SUPFAM" id="SSF55957">
    <property type="entry name" value="Phosphoglucomutase, C-terminal domain"/>
    <property type="match status" value="1"/>
</dbReference>
<dbReference type="CDD" id="cd05802">
    <property type="entry name" value="GlmM"/>
    <property type="match status" value="1"/>
</dbReference>
<evidence type="ECO:0000256" key="6">
    <source>
        <dbReference type="HAMAP-Rule" id="MF_01554"/>
    </source>
</evidence>
<comment type="catalytic activity">
    <reaction evidence="6 8">
        <text>alpha-D-glucosamine 1-phosphate = D-glucosamine 6-phosphate</text>
        <dbReference type="Rhea" id="RHEA:23424"/>
        <dbReference type="ChEBI" id="CHEBI:58516"/>
        <dbReference type="ChEBI" id="CHEBI:58725"/>
        <dbReference type="EC" id="5.4.2.10"/>
    </reaction>
</comment>
<feature type="region of interest" description="Disordered" evidence="9">
    <location>
        <begin position="1"/>
        <end position="34"/>
    </location>
</feature>
<dbReference type="InterPro" id="IPR036900">
    <property type="entry name" value="A-D-PHexomutase_C_sf"/>
</dbReference>
<dbReference type="InterPro" id="IPR005841">
    <property type="entry name" value="Alpha-D-phosphohexomutase_SF"/>
</dbReference>
<keyword evidence="15" id="KW-1185">Reference proteome</keyword>
<evidence type="ECO:0000256" key="5">
    <source>
        <dbReference type="ARBA" id="ARBA00023235"/>
    </source>
</evidence>
<keyword evidence="2 6" id="KW-0597">Phosphoprotein</keyword>
<dbReference type="Pfam" id="PF02880">
    <property type="entry name" value="PGM_PMM_III"/>
    <property type="match status" value="1"/>
</dbReference>
<feature type="binding site" evidence="6">
    <location>
        <position position="304"/>
    </location>
    <ligand>
        <name>Mg(2+)</name>
        <dbReference type="ChEBI" id="CHEBI:18420"/>
    </ligand>
</feature>
<dbReference type="Pfam" id="PF02878">
    <property type="entry name" value="PGM_PMM_I"/>
    <property type="match status" value="1"/>
</dbReference>
<dbReference type="Proteomes" id="UP000664844">
    <property type="component" value="Unassembled WGS sequence"/>
</dbReference>
<feature type="active site" description="Phosphoserine intermediate" evidence="6">
    <location>
        <position position="155"/>
    </location>
</feature>
<dbReference type="EC" id="5.4.2.10" evidence="6 8"/>
<dbReference type="RefSeq" id="WP_207087224.1">
    <property type="nucleotide sequence ID" value="NZ_JAFLQW010000165.1"/>
</dbReference>
<dbReference type="GO" id="GO:0008966">
    <property type="term" value="F:phosphoglucosamine mutase activity"/>
    <property type="evidence" value="ECO:0007669"/>
    <property type="project" value="UniProtKB-EC"/>
</dbReference>
<reference evidence="14 15" key="1">
    <citation type="submission" date="2021-03" db="EMBL/GenBank/DDBJ databases">
        <title>Metabolic Capacity of the Antarctic Cyanobacterium Phormidium pseudopriestleyi that Sustains Oxygenic Photosynthesis in the Presence of Hydrogen Sulfide.</title>
        <authorList>
            <person name="Lumian J.E."/>
            <person name="Jungblut A.D."/>
            <person name="Dillon M.L."/>
            <person name="Hawes I."/>
            <person name="Doran P.T."/>
            <person name="Mackey T.J."/>
            <person name="Dick G.J."/>
            <person name="Grettenberger C.L."/>
            <person name="Sumner D.Y."/>
        </authorList>
    </citation>
    <scope>NUCLEOTIDE SEQUENCE [LARGE SCALE GENOMIC DNA]</scope>
    <source>
        <strain evidence="14 15">FRX01</strain>
    </source>
</reference>
<dbReference type="Pfam" id="PF02879">
    <property type="entry name" value="PGM_PMM_II"/>
    <property type="match status" value="1"/>
</dbReference>
<dbReference type="InterPro" id="IPR005845">
    <property type="entry name" value="A-D-PHexomutase_a/b/a-II"/>
</dbReference>
<comment type="cofactor">
    <cofactor evidence="6">
        <name>Mg(2+)</name>
        <dbReference type="ChEBI" id="CHEBI:18420"/>
    </cofactor>
    <text evidence="6">Binds 1 Mg(2+) ion per subunit.</text>
</comment>
<evidence type="ECO:0000259" key="10">
    <source>
        <dbReference type="Pfam" id="PF00408"/>
    </source>
</evidence>
<feature type="domain" description="Alpha-D-phosphohexomutase alpha/beta/alpha" evidence="13">
    <location>
        <begin position="317"/>
        <end position="430"/>
    </location>
</feature>
<keyword evidence="4 6" id="KW-0460">Magnesium</keyword>
<keyword evidence="5 6" id="KW-0413">Isomerase</keyword>
<evidence type="ECO:0000313" key="15">
    <source>
        <dbReference type="Proteomes" id="UP000664844"/>
    </source>
</evidence>
<evidence type="ECO:0000256" key="4">
    <source>
        <dbReference type="ARBA" id="ARBA00022842"/>
    </source>
</evidence>
<feature type="binding site" evidence="6">
    <location>
        <position position="302"/>
    </location>
    <ligand>
        <name>Mg(2+)</name>
        <dbReference type="ChEBI" id="CHEBI:18420"/>
    </ligand>
</feature>
<dbReference type="InterPro" id="IPR006352">
    <property type="entry name" value="GlmM_bact"/>
</dbReference>
<protein>
    <recommendedName>
        <fullName evidence="6 8">Phosphoglucosamine mutase</fullName>
        <ecNumber evidence="6 8">5.4.2.10</ecNumber>
    </recommendedName>
</protein>
<feature type="compositionally biased region" description="Polar residues" evidence="9">
    <location>
        <begin position="1"/>
        <end position="33"/>
    </location>
</feature>
<evidence type="ECO:0000256" key="9">
    <source>
        <dbReference type="SAM" id="MobiDB-lite"/>
    </source>
</evidence>
<dbReference type="Gene3D" id="3.40.120.10">
    <property type="entry name" value="Alpha-D-Glucose-1,6-Bisphosphate, subunit A, domain 3"/>
    <property type="match status" value="3"/>
</dbReference>
<feature type="binding site" description="via phosphate group" evidence="6">
    <location>
        <position position="155"/>
    </location>
    <ligand>
        <name>Mg(2+)</name>
        <dbReference type="ChEBI" id="CHEBI:18420"/>
    </ligand>
</feature>
<dbReference type="PROSITE" id="PS00710">
    <property type="entry name" value="PGM_PMM"/>
    <property type="match status" value="1"/>
</dbReference>
<keyword evidence="3 6" id="KW-0479">Metal-binding</keyword>
<sequence>MVTTPAWTQGSGSNGSSLTLAGVNGSKSVQNPKPTGVKEVINRLSVVETGIYLPNSPLFGTDGIRGRVGDFLNASLTLQVGFWAGQVLKAQSGTTGPIVLGQDSRNSSDMLAMALSAGLTSAGLEVWNLGLCPTPCVAYLTSVSEAIGGVMISASHNPPGDNGIKFFGSDGTKLPASVQKQIEAGIRGQMDSASPTGVWGRQYYRPELVADYAKALQLPLIYGSGTEELPLQGMRIVLDLAWGAAAMLAPEVFQALGAEIICLHDRPDGDRINVGCGSTHLDVLQSSVKAYNADMGFAFDGDADRVLGVDDRGRPIDGDYILYLWGHTLEQSGQLPDSTIVATVMSNLGFERAWEKLGGKLLRTPVGDQHVHAEMLRTGSMLGGEQSGHILCRHYGVTGDGVMTAIHLATVVRQHGGSLAQMVDESFQTYPQLLRNVRVEDRDRRMDWESCEPVQIAIDRATAAMGDQGRILVRASGTEPLIRVMVEAATAELANYWTENLVRVVEQNLAA</sequence>
<dbReference type="InterPro" id="IPR005846">
    <property type="entry name" value="A-D-PHexomutase_a/b/a-III"/>
</dbReference>
<dbReference type="InterPro" id="IPR016066">
    <property type="entry name" value="A-D-PHexomutase_CS"/>
</dbReference>
<dbReference type="SUPFAM" id="SSF53738">
    <property type="entry name" value="Phosphoglucomutase, first 3 domains"/>
    <property type="match status" value="3"/>
</dbReference>
<evidence type="ECO:0000256" key="2">
    <source>
        <dbReference type="ARBA" id="ARBA00022553"/>
    </source>
</evidence>
<feature type="domain" description="Alpha-D-phosphohexomutase alpha/beta/alpha" evidence="12">
    <location>
        <begin position="232"/>
        <end position="313"/>
    </location>
</feature>
<dbReference type="PANTHER" id="PTHR42946">
    <property type="entry name" value="PHOSPHOHEXOSE MUTASE"/>
    <property type="match status" value="1"/>
</dbReference>
<dbReference type="InterPro" id="IPR050060">
    <property type="entry name" value="Phosphoglucosamine_mutase"/>
</dbReference>
<dbReference type="PRINTS" id="PR00509">
    <property type="entry name" value="PGMPMM"/>
</dbReference>
<evidence type="ECO:0000313" key="14">
    <source>
        <dbReference type="EMBL" id="MBO0348678.1"/>
    </source>
</evidence>
<dbReference type="PANTHER" id="PTHR42946:SF1">
    <property type="entry name" value="PHOSPHOGLUCOMUTASE (ALPHA-D-GLUCOSE-1,6-BISPHOSPHATE-DEPENDENT)"/>
    <property type="match status" value="1"/>
</dbReference>
<dbReference type="HAMAP" id="MF_01554_B">
    <property type="entry name" value="GlmM_B"/>
    <property type="match status" value="1"/>
</dbReference>
<dbReference type="InterPro" id="IPR005843">
    <property type="entry name" value="A-D-PHexomutase_C"/>
</dbReference>
<feature type="modified residue" description="Phosphoserine" evidence="6">
    <location>
        <position position="155"/>
    </location>
</feature>
<dbReference type="EMBL" id="JAFLQW010000165">
    <property type="protein sequence ID" value="MBO0348678.1"/>
    <property type="molecule type" value="Genomic_DNA"/>
</dbReference>
<comment type="PTM">
    <text evidence="6">Activated by phosphorylation.</text>
</comment>
<dbReference type="NCBIfam" id="TIGR01455">
    <property type="entry name" value="glmM"/>
    <property type="match status" value="1"/>
</dbReference>
<dbReference type="Gene3D" id="3.30.310.50">
    <property type="entry name" value="Alpha-D-phosphohexomutase, C-terminal domain"/>
    <property type="match status" value="1"/>
</dbReference>
<feature type="binding site" evidence="6">
    <location>
        <position position="300"/>
    </location>
    <ligand>
        <name>Mg(2+)</name>
        <dbReference type="ChEBI" id="CHEBI:18420"/>
    </ligand>
</feature>
<evidence type="ECO:0000259" key="12">
    <source>
        <dbReference type="Pfam" id="PF02879"/>
    </source>
</evidence>
<proteinExistence type="inferred from homology"/>
<evidence type="ECO:0000256" key="1">
    <source>
        <dbReference type="ARBA" id="ARBA00010231"/>
    </source>
</evidence>
<feature type="domain" description="Alpha-D-phosphohexomutase C-terminal" evidence="10">
    <location>
        <begin position="436"/>
        <end position="501"/>
    </location>
</feature>
<evidence type="ECO:0000256" key="7">
    <source>
        <dbReference type="RuleBase" id="RU004326"/>
    </source>
</evidence>
<evidence type="ECO:0000256" key="3">
    <source>
        <dbReference type="ARBA" id="ARBA00022723"/>
    </source>
</evidence>